<dbReference type="GO" id="GO:0031418">
    <property type="term" value="F:L-ascorbic acid binding"/>
    <property type="evidence" value="ECO:0007669"/>
    <property type="project" value="InterPro"/>
</dbReference>
<dbReference type="AlphaFoldDB" id="A0A0D3KCQ0"/>
<dbReference type="EnsemblProtists" id="EOD33535">
    <property type="protein sequence ID" value="EOD33535"/>
    <property type="gene ID" value="EMIHUDRAFT_467791"/>
</dbReference>
<keyword evidence="3" id="KW-0223">Dioxygenase</keyword>
<dbReference type="SUPFAM" id="SSF51197">
    <property type="entry name" value="Clavaminate synthase-like"/>
    <property type="match status" value="1"/>
</dbReference>
<evidence type="ECO:0000256" key="4">
    <source>
        <dbReference type="ARBA" id="ARBA00023002"/>
    </source>
</evidence>
<dbReference type="InterPro" id="IPR005123">
    <property type="entry name" value="Oxoglu/Fe-dep_dioxygenase_dom"/>
</dbReference>
<dbReference type="KEGG" id="ehx:EMIHUDRAFT_467791"/>
<keyword evidence="4" id="KW-0560">Oxidoreductase</keyword>
<dbReference type="PROSITE" id="PS51471">
    <property type="entry name" value="FE2OG_OXY"/>
    <property type="match status" value="1"/>
</dbReference>
<dbReference type="GO" id="GO:0005506">
    <property type="term" value="F:iron ion binding"/>
    <property type="evidence" value="ECO:0007669"/>
    <property type="project" value="InterPro"/>
</dbReference>
<keyword evidence="5" id="KW-0408">Iron</keyword>
<dbReference type="KEGG" id="ehx:EMIHUDRAFT_468125"/>
<keyword evidence="2" id="KW-0479">Metal-binding</keyword>
<dbReference type="OMA" id="NERCEYE"/>
<protein>
    <recommendedName>
        <fullName evidence="6">Fe2OG dioxygenase domain-containing protein</fullName>
    </recommendedName>
</protein>
<dbReference type="HOGENOM" id="CLU_1051461_0_0_1"/>
<reference evidence="7" key="2">
    <citation type="submission" date="2024-10" db="UniProtKB">
        <authorList>
            <consortium name="EnsemblProtists"/>
        </authorList>
    </citation>
    <scope>IDENTIFICATION</scope>
</reference>
<sequence length="265" mass="29243">MLLGLLLSLSSGLALTPRLALRAARPPRCAPPALVSERHNQAYKETIKLFEPLAPDAPLRRVPLASHVPHPDGDCLIHTTTEPLLSAAECAAIVAESEEWAAREGGWTSRRHFNHPTIDIPLSELPATRWFLNTDALPKRIYPMLGAAFEESLPNWRALRVADAFIVKYDAAGGQTHLKPHRDGSVVSFNIALNERCEYEGGGTWFDGLGEALPIERGHVCCHASGVLHGGHPITSGVRYILVAFVILEGYQNWAMRFMKSVWDY</sequence>
<dbReference type="RefSeq" id="XP_005784129.1">
    <property type="nucleotide sequence ID" value="XM_005784072.1"/>
</dbReference>
<keyword evidence="8" id="KW-1185">Reference proteome</keyword>
<dbReference type="InterPro" id="IPR006620">
    <property type="entry name" value="Pro_4_hyd_alph"/>
</dbReference>
<organism evidence="7 8">
    <name type="scientific">Emiliania huxleyi (strain CCMP1516)</name>
    <dbReference type="NCBI Taxonomy" id="280463"/>
    <lineage>
        <taxon>Eukaryota</taxon>
        <taxon>Haptista</taxon>
        <taxon>Haptophyta</taxon>
        <taxon>Prymnesiophyceae</taxon>
        <taxon>Isochrysidales</taxon>
        <taxon>Noelaerhabdaceae</taxon>
        <taxon>Emiliania</taxon>
    </lineage>
</organism>
<evidence type="ECO:0000313" key="7">
    <source>
        <dbReference type="EnsemblProtists" id="EOD33535"/>
    </source>
</evidence>
<evidence type="ECO:0000259" key="6">
    <source>
        <dbReference type="PROSITE" id="PS51471"/>
    </source>
</evidence>
<accession>A0A0D3KCQ0</accession>
<evidence type="ECO:0000256" key="3">
    <source>
        <dbReference type="ARBA" id="ARBA00022964"/>
    </source>
</evidence>
<dbReference type="GO" id="GO:0051213">
    <property type="term" value="F:dioxygenase activity"/>
    <property type="evidence" value="ECO:0007669"/>
    <property type="project" value="UniProtKB-KW"/>
</dbReference>
<proteinExistence type="predicted"/>
<dbReference type="eggNOG" id="KOG1971">
    <property type="taxonomic scope" value="Eukaryota"/>
</dbReference>
<dbReference type="SMART" id="SM00702">
    <property type="entry name" value="P4Hc"/>
    <property type="match status" value="1"/>
</dbReference>
<dbReference type="EnsemblProtists" id="EOD31700">
    <property type="protein sequence ID" value="EOD31700"/>
    <property type="gene ID" value="EMIHUDRAFT_468125"/>
</dbReference>
<comment type="cofactor">
    <cofactor evidence="1">
        <name>L-ascorbate</name>
        <dbReference type="ChEBI" id="CHEBI:38290"/>
    </cofactor>
</comment>
<name>A0A0D3KCQ0_EMIH1</name>
<reference evidence="8" key="1">
    <citation type="journal article" date="2013" name="Nature">
        <title>Pan genome of the phytoplankton Emiliania underpins its global distribution.</title>
        <authorList>
            <person name="Read B.A."/>
            <person name="Kegel J."/>
            <person name="Klute M.J."/>
            <person name="Kuo A."/>
            <person name="Lefebvre S.C."/>
            <person name="Maumus F."/>
            <person name="Mayer C."/>
            <person name="Miller J."/>
            <person name="Monier A."/>
            <person name="Salamov A."/>
            <person name="Young J."/>
            <person name="Aguilar M."/>
            <person name="Claverie J.M."/>
            <person name="Frickenhaus S."/>
            <person name="Gonzalez K."/>
            <person name="Herman E.K."/>
            <person name="Lin Y.C."/>
            <person name="Napier J."/>
            <person name="Ogata H."/>
            <person name="Sarno A.F."/>
            <person name="Shmutz J."/>
            <person name="Schroeder D."/>
            <person name="de Vargas C."/>
            <person name="Verret F."/>
            <person name="von Dassow P."/>
            <person name="Valentin K."/>
            <person name="Van de Peer Y."/>
            <person name="Wheeler G."/>
            <person name="Dacks J.B."/>
            <person name="Delwiche C.F."/>
            <person name="Dyhrman S.T."/>
            <person name="Glockner G."/>
            <person name="John U."/>
            <person name="Richards T."/>
            <person name="Worden A.Z."/>
            <person name="Zhang X."/>
            <person name="Grigoriev I.V."/>
            <person name="Allen A.E."/>
            <person name="Bidle K."/>
            <person name="Borodovsky M."/>
            <person name="Bowler C."/>
            <person name="Brownlee C."/>
            <person name="Cock J.M."/>
            <person name="Elias M."/>
            <person name="Gladyshev V.N."/>
            <person name="Groth M."/>
            <person name="Guda C."/>
            <person name="Hadaegh A."/>
            <person name="Iglesias-Rodriguez M.D."/>
            <person name="Jenkins J."/>
            <person name="Jones B.M."/>
            <person name="Lawson T."/>
            <person name="Leese F."/>
            <person name="Lindquist E."/>
            <person name="Lobanov A."/>
            <person name="Lomsadze A."/>
            <person name="Malik S.B."/>
            <person name="Marsh M.E."/>
            <person name="Mackinder L."/>
            <person name="Mock T."/>
            <person name="Mueller-Roeber B."/>
            <person name="Pagarete A."/>
            <person name="Parker M."/>
            <person name="Probert I."/>
            <person name="Quesneville H."/>
            <person name="Raines C."/>
            <person name="Rensing S.A."/>
            <person name="Riano-Pachon D.M."/>
            <person name="Richier S."/>
            <person name="Rokitta S."/>
            <person name="Shiraiwa Y."/>
            <person name="Soanes D.M."/>
            <person name="van der Giezen M."/>
            <person name="Wahlund T.M."/>
            <person name="Williams B."/>
            <person name="Wilson W."/>
            <person name="Wolfe G."/>
            <person name="Wurch L.L."/>
        </authorList>
    </citation>
    <scope>NUCLEOTIDE SEQUENCE</scope>
</reference>
<evidence type="ECO:0000256" key="2">
    <source>
        <dbReference type="ARBA" id="ARBA00022723"/>
    </source>
</evidence>
<dbReference type="PaxDb" id="2903-EOD31700"/>
<dbReference type="GeneID" id="17278806"/>
<dbReference type="RefSeq" id="XP_005785964.1">
    <property type="nucleotide sequence ID" value="XM_005785907.1"/>
</dbReference>
<evidence type="ECO:0000313" key="8">
    <source>
        <dbReference type="Proteomes" id="UP000013827"/>
    </source>
</evidence>
<evidence type="ECO:0000256" key="1">
    <source>
        <dbReference type="ARBA" id="ARBA00001961"/>
    </source>
</evidence>
<evidence type="ECO:0000256" key="5">
    <source>
        <dbReference type="ARBA" id="ARBA00023004"/>
    </source>
</evidence>
<dbReference type="GeneID" id="17276994"/>
<dbReference type="Proteomes" id="UP000013827">
    <property type="component" value="Unassembled WGS sequence"/>
</dbReference>
<feature type="domain" description="Fe2OG dioxygenase" evidence="6">
    <location>
        <begin position="160"/>
        <end position="248"/>
    </location>
</feature>
<dbReference type="Gene3D" id="2.60.120.620">
    <property type="entry name" value="q2cbj1_9rhob like domain"/>
    <property type="match status" value="1"/>
</dbReference>
<dbReference type="GO" id="GO:0016705">
    <property type="term" value="F:oxidoreductase activity, acting on paired donors, with incorporation or reduction of molecular oxygen"/>
    <property type="evidence" value="ECO:0007669"/>
    <property type="project" value="InterPro"/>
</dbReference>